<feature type="region of interest" description="Disordered" evidence="13">
    <location>
        <begin position="232"/>
        <end position="271"/>
    </location>
</feature>
<evidence type="ECO:0000256" key="12">
    <source>
        <dbReference type="RuleBase" id="RU361263"/>
    </source>
</evidence>
<accession>A0A3M7B868</accession>
<gene>
    <name evidence="14" type="ORF">D0866_04432</name>
</gene>
<dbReference type="InterPro" id="IPR043580">
    <property type="entry name" value="CUTINASE_1"/>
</dbReference>
<keyword evidence="8 11" id="KW-1015">Disulfide bond</keyword>
<evidence type="ECO:0000256" key="10">
    <source>
        <dbReference type="PIRSR" id="PIRSR611150-1"/>
    </source>
</evidence>
<dbReference type="PROSITE" id="PS00155">
    <property type="entry name" value="CUTINASE_1"/>
    <property type="match status" value="1"/>
</dbReference>
<keyword evidence="6 12" id="KW-0732">Signal</keyword>
<dbReference type="PANTHER" id="PTHR48250:SF3">
    <property type="entry name" value="CUTINASE 1-RELATED"/>
    <property type="match status" value="1"/>
</dbReference>
<evidence type="ECO:0000313" key="14">
    <source>
        <dbReference type="EMBL" id="RMY35690.1"/>
    </source>
</evidence>
<evidence type="ECO:0000256" key="5">
    <source>
        <dbReference type="ARBA" id="ARBA00022525"/>
    </source>
</evidence>
<dbReference type="PANTHER" id="PTHR48250">
    <property type="entry name" value="CUTINASE 2-RELATED"/>
    <property type="match status" value="1"/>
</dbReference>
<dbReference type="Pfam" id="PF01083">
    <property type="entry name" value="Cutinase"/>
    <property type="match status" value="1"/>
</dbReference>
<dbReference type="AlphaFoldDB" id="A0A3M7B868"/>
<feature type="active site" evidence="10">
    <location>
        <position position="200"/>
    </location>
</feature>
<dbReference type="InterPro" id="IPR011150">
    <property type="entry name" value="Cutinase_monf"/>
</dbReference>
<protein>
    <recommendedName>
        <fullName evidence="3 12">Cutinase</fullName>
        <ecNumber evidence="3 12">3.1.1.74</ecNumber>
    </recommendedName>
</protein>
<evidence type="ECO:0000256" key="4">
    <source>
        <dbReference type="ARBA" id="ARBA00022487"/>
    </source>
</evidence>
<comment type="caution">
    <text evidence="14">The sequence shown here is derived from an EMBL/GenBank/DDBJ whole genome shotgun (WGS) entry which is preliminary data.</text>
</comment>
<feature type="disulfide bond" evidence="11">
    <location>
        <begin position="196"/>
        <end position="203"/>
    </location>
</feature>
<feature type="compositionally biased region" description="Low complexity" evidence="13">
    <location>
        <begin position="232"/>
        <end position="258"/>
    </location>
</feature>
<dbReference type="PRINTS" id="PR00129">
    <property type="entry name" value="CUTINASE"/>
</dbReference>
<reference evidence="14 15" key="1">
    <citation type="journal article" date="2018" name="BMC Genomics">
        <title>Genomic evidence for intraspecific hybridization in a clonal and extremely halotolerant yeast.</title>
        <authorList>
            <person name="Gostincar C."/>
            <person name="Stajich J.E."/>
            <person name="Zupancic J."/>
            <person name="Zalar P."/>
            <person name="Gunde-Cimerman N."/>
        </authorList>
    </citation>
    <scope>NUCLEOTIDE SEQUENCE [LARGE SCALE GENOMIC DNA]</scope>
    <source>
        <strain evidence="14 15">EXF-6651</strain>
    </source>
</reference>
<evidence type="ECO:0000256" key="6">
    <source>
        <dbReference type="ARBA" id="ARBA00022729"/>
    </source>
</evidence>
<feature type="active site" description="Proton donor/acceptor" evidence="10">
    <location>
        <position position="213"/>
    </location>
</feature>
<evidence type="ECO:0000256" key="8">
    <source>
        <dbReference type="ARBA" id="ARBA00023157"/>
    </source>
</evidence>
<dbReference type="SUPFAM" id="SSF53474">
    <property type="entry name" value="alpha/beta-Hydrolases"/>
    <property type="match status" value="1"/>
</dbReference>
<comment type="catalytic activity">
    <reaction evidence="9 12">
        <text>cutin + H2O = cutin monomers.</text>
        <dbReference type="EC" id="3.1.1.74"/>
    </reaction>
</comment>
<dbReference type="GO" id="GO:0005576">
    <property type="term" value="C:extracellular region"/>
    <property type="evidence" value="ECO:0007669"/>
    <property type="project" value="UniProtKB-SubCell"/>
</dbReference>
<comment type="subcellular location">
    <subcellularLocation>
        <location evidence="1 12">Secreted</location>
    </subcellularLocation>
</comment>
<evidence type="ECO:0000256" key="2">
    <source>
        <dbReference type="ARBA" id="ARBA00007534"/>
    </source>
</evidence>
<dbReference type="InterPro" id="IPR000675">
    <property type="entry name" value="Cutinase/axe"/>
</dbReference>
<dbReference type="EMBL" id="QWIM01000356">
    <property type="protein sequence ID" value="RMY35690.1"/>
    <property type="molecule type" value="Genomic_DNA"/>
</dbReference>
<dbReference type="EC" id="3.1.1.74" evidence="3 12"/>
<comment type="function">
    <text evidence="12">Catalyzes the hydrolysis of complex carboxylic polyesters found in the cell wall of plants. Degrades cutin, a macromolecule that forms the structure of the plant cuticle.</text>
</comment>
<evidence type="ECO:0000256" key="3">
    <source>
        <dbReference type="ARBA" id="ARBA00013095"/>
    </source>
</evidence>
<dbReference type="Gene3D" id="3.40.50.1820">
    <property type="entry name" value="alpha/beta hydrolase"/>
    <property type="match status" value="1"/>
</dbReference>
<feature type="compositionally biased region" description="Gly residues" evidence="13">
    <location>
        <begin position="259"/>
        <end position="271"/>
    </location>
</feature>
<feature type="signal peptide" evidence="12">
    <location>
        <begin position="1"/>
        <end position="16"/>
    </location>
</feature>
<evidence type="ECO:0000256" key="9">
    <source>
        <dbReference type="ARBA" id="ARBA00034045"/>
    </source>
</evidence>
<feature type="disulfide bond" evidence="11">
    <location>
        <begin position="34"/>
        <end position="113"/>
    </location>
</feature>
<keyword evidence="4 12" id="KW-0719">Serine esterase</keyword>
<comment type="similarity">
    <text evidence="2 12">Belongs to the cutinase family.</text>
</comment>
<dbReference type="SMART" id="SM01110">
    <property type="entry name" value="Cutinase"/>
    <property type="match status" value="1"/>
</dbReference>
<dbReference type="GO" id="GO:0016052">
    <property type="term" value="P:carbohydrate catabolic process"/>
    <property type="evidence" value="ECO:0007669"/>
    <property type="project" value="TreeGrafter"/>
</dbReference>
<sequence length="271" mass="27201">MKTATLFAALAATAVASPLSKRGVTENEVENGECRTYTFIFARGSTEIGNMGETVGPATCNALKKKYGDNEVACQGVGGAYTAGLAQNALPDGTTQGALNEAKKMFNDAHSNCPNTIITAGGYSQGAAVMTGSVGELDDDVKSTVAGVVLYGDTRNKQENGGSKEPLLAEMIASPILTSPLFLVPGYPKDQVKVYCAATDGVCGGALLVTAGHLTYMDDVSDAADWLEGKISSAGSSTSSSSDASSSGAASSSSSPGSSGSGLGSLFGGGF</sequence>
<evidence type="ECO:0000313" key="15">
    <source>
        <dbReference type="Proteomes" id="UP000276864"/>
    </source>
</evidence>
<keyword evidence="5 12" id="KW-0964">Secreted</keyword>
<evidence type="ECO:0000256" key="11">
    <source>
        <dbReference type="PIRSR" id="PIRSR611150-2"/>
    </source>
</evidence>
<dbReference type="Proteomes" id="UP000276864">
    <property type="component" value="Unassembled WGS sequence"/>
</dbReference>
<proteinExistence type="inferred from homology"/>
<evidence type="ECO:0000256" key="7">
    <source>
        <dbReference type="ARBA" id="ARBA00022801"/>
    </source>
</evidence>
<dbReference type="GO" id="GO:0050525">
    <property type="term" value="F:cutinase activity"/>
    <property type="evidence" value="ECO:0007669"/>
    <property type="project" value="UniProtKB-UniRule"/>
</dbReference>
<feature type="active site" description="Nucleophile" evidence="10">
    <location>
        <position position="124"/>
    </location>
</feature>
<feature type="chain" id="PRO_5017855300" description="Cutinase" evidence="12">
    <location>
        <begin position="17"/>
        <end position="271"/>
    </location>
</feature>
<evidence type="ECO:0000256" key="13">
    <source>
        <dbReference type="SAM" id="MobiDB-lite"/>
    </source>
</evidence>
<evidence type="ECO:0000256" key="1">
    <source>
        <dbReference type="ARBA" id="ARBA00004613"/>
    </source>
</evidence>
<organism evidence="14 15">
    <name type="scientific">Hortaea werneckii</name>
    <name type="common">Black yeast</name>
    <name type="synonym">Cladosporium werneckii</name>
    <dbReference type="NCBI Taxonomy" id="91943"/>
    <lineage>
        <taxon>Eukaryota</taxon>
        <taxon>Fungi</taxon>
        <taxon>Dikarya</taxon>
        <taxon>Ascomycota</taxon>
        <taxon>Pezizomycotina</taxon>
        <taxon>Dothideomycetes</taxon>
        <taxon>Dothideomycetidae</taxon>
        <taxon>Mycosphaerellales</taxon>
        <taxon>Teratosphaeriaceae</taxon>
        <taxon>Hortaea</taxon>
    </lineage>
</organism>
<name>A0A3M7B868_HORWE</name>
<keyword evidence="7 12" id="KW-0378">Hydrolase</keyword>
<dbReference type="InterPro" id="IPR029058">
    <property type="entry name" value="AB_hydrolase_fold"/>
</dbReference>